<evidence type="ECO:0000313" key="2">
    <source>
        <dbReference type="Proteomes" id="UP000814033"/>
    </source>
</evidence>
<reference evidence="1" key="2">
    <citation type="journal article" date="2022" name="New Phytol.">
        <title>Evolutionary transition to the ectomycorrhizal habit in the genomes of a hyperdiverse lineage of mushroom-forming fungi.</title>
        <authorList>
            <person name="Looney B."/>
            <person name="Miyauchi S."/>
            <person name="Morin E."/>
            <person name="Drula E."/>
            <person name="Courty P.E."/>
            <person name="Kohler A."/>
            <person name="Kuo A."/>
            <person name="LaButti K."/>
            <person name="Pangilinan J."/>
            <person name="Lipzen A."/>
            <person name="Riley R."/>
            <person name="Andreopoulos W."/>
            <person name="He G."/>
            <person name="Johnson J."/>
            <person name="Nolan M."/>
            <person name="Tritt A."/>
            <person name="Barry K.W."/>
            <person name="Grigoriev I.V."/>
            <person name="Nagy L.G."/>
            <person name="Hibbett D."/>
            <person name="Henrissat B."/>
            <person name="Matheny P.B."/>
            <person name="Labbe J."/>
            <person name="Martin F.M."/>
        </authorList>
    </citation>
    <scope>NUCLEOTIDE SEQUENCE</scope>
    <source>
        <strain evidence="1">FP105234-sp</strain>
    </source>
</reference>
<protein>
    <submittedName>
        <fullName evidence="1">Mog1p/PsbP-like protein</fullName>
    </submittedName>
</protein>
<dbReference type="Proteomes" id="UP000814033">
    <property type="component" value="Unassembled WGS sequence"/>
</dbReference>
<sequence length="178" mass="19638">MSNYAQRDLFGGAIVALLPSKLIDASDIRQVPDTQEVLLFPDSDISIILEILQRVDHPDHADAARFHFESLAHDNDALSSTVHQVNIVPNDRGDNTPSPVVLYGTQIVPKFNRATGDDVRILLALYRVEDKGIDLVLTMNVPMQNASGTSTEQAFNAAKENFDTAARSLRIEYFGLFA</sequence>
<comment type="caution">
    <text evidence="1">The sequence shown here is derived from an EMBL/GenBank/DDBJ whole genome shotgun (WGS) entry which is preliminary data.</text>
</comment>
<keyword evidence="2" id="KW-1185">Reference proteome</keyword>
<evidence type="ECO:0000313" key="1">
    <source>
        <dbReference type="EMBL" id="KAI0049663.1"/>
    </source>
</evidence>
<dbReference type="EMBL" id="MU275870">
    <property type="protein sequence ID" value="KAI0049663.1"/>
    <property type="molecule type" value="Genomic_DNA"/>
</dbReference>
<proteinExistence type="predicted"/>
<organism evidence="1 2">
    <name type="scientific">Auriscalpium vulgare</name>
    <dbReference type="NCBI Taxonomy" id="40419"/>
    <lineage>
        <taxon>Eukaryota</taxon>
        <taxon>Fungi</taxon>
        <taxon>Dikarya</taxon>
        <taxon>Basidiomycota</taxon>
        <taxon>Agaricomycotina</taxon>
        <taxon>Agaricomycetes</taxon>
        <taxon>Russulales</taxon>
        <taxon>Auriscalpiaceae</taxon>
        <taxon>Auriscalpium</taxon>
    </lineage>
</organism>
<gene>
    <name evidence="1" type="ORF">FA95DRAFT_1537617</name>
</gene>
<accession>A0ACB8RZQ6</accession>
<name>A0ACB8RZQ6_9AGAM</name>
<reference evidence="1" key="1">
    <citation type="submission" date="2021-02" db="EMBL/GenBank/DDBJ databases">
        <authorList>
            <consortium name="DOE Joint Genome Institute"/>
            <person name="Ahrendt S."/>
            <person name="Looney B.P."/>
            <person name="Miyauchi S."/>
            <person name="Morin E."/>
            <person name="Drula E."/>
            <person name="Courty P.E."/>
            <person name="Chicoki N."/>
            <person name="Fauchery L."/>
            <person name="Kohler A."/>
            <person name="Kuo A."/>
            <person name="Labutti K."/>
            <person name="Pangilinan J."/>
            <person name="Lipzen A."/>
            <person name="Riley R."/>
            <person name="Andreopoulos W."/>
            <person name="He G."/>
            <person name="Johnson J."/>
            <person name="Barry K.W."/>
            <person name="Grigoriev I.V."/>
            <person name="Nagy L."/>
            <person name="Hibbett D."/>
            <person name="Henrissat B."/>
            <person name="Matheny P.B."/>
            <person name="Labbe J."/>
            <person name="Martin F."/>
        </authorList>
    </citation>
    <scope>NUCLEOTIDE SEQUENCE</scope>
    <source>
        <strain evidence="1">FP105234-sp</strain>
    </source>
</reference>